<feature type="transmembrane region" description="Helical" evidence="1">
    <location>
        <begin position="120"/>
        <end position="139"/>
    </location>
</feature>
<keyword evidence="1" id="KW-0812">Transmembrane</keyword>
<evidence type="ECO:0000313" key="3">
    <source>
        <dbReference type="Proteomes" id="UP000269903"/>
    </source>
</evidence>
<feature type="transmembrane region" description="Helical" evidence="1">
    <location>
        <begin position="195"/>
        <end position="213"/>
    </location>
</feature>
<dbReference type="EMBL" id="LR134317">
    <property type="protein sequence ID" value="VEF09225.1"/>
    <property type="molecule type" value="Genomic_DNA"/>
</dbReference>
<dbReference type="Proteomes" id="UP000269903">
    <property type="component" value="Chromosome"/>
</dbReference>
<accession>A0A7Z8ZXA3</accession>
<protein>
    <submittedName>
        <fullName evidence="2">Membrane protein</fullName>
    </submittedName>
</protein>
<dbReference type="RefSeq" id="WP_154804236.1">
    <property type="nucleotide sequence ID" value="NZ_LR134317.1"/>
</dbReference>
<evidence type="ECO:0000256" key="1">
    <source>
        <dbReference type="SAM" id="Phobius"/>
    </source>
</evidence>
<keyword evidence="1" id="KW-0472">Membrane</keyword>
<keyword evidence="1" id="KW-1133">Transmembrane helix</keyword>
<gene>
    <name evidence="2" type="ORF">NCTC6180_01824</name>
</gene>
<organism evidence="2 3">
    <name type="scientific">Streptococcus equi subsp. zooepidemicus</name>
    <dbReference type="NCBI Taxonomy" id="40041"/>
    <lineage>
        <taxon>Bacteria</taxon>
        <taxon>Bacillati</taxon>
        <taxon>Bacillota</taxon>
        <taxon>Bacilli</taxon>
        <taxon>Lactobacillales</taxon>
        <taxon>Streptococcaceae</taxon>
        <taxon>Streptococcus</taxon>
    </lineage>
</organism>
<reference evidence="2 3" key="1">
    <citation type="submission" date="2018-12" db="EMBL/GenBank/DDBJ databases">
        <authorList>
            <consortium name="Pathogen Informatics"/>
        </authorList>
    </citation>
    <scope>NUCLEOTIDE SEQUENCE [LARGE SCALE GENOMIC DNA]</scope>
    <source>
        <strain evidence="2 3">NCTC6180</strain>
    </source>
</reference>
<feature type="transmembrane region" description="Helical" evidence="1">
    <location>
        <begin position="145"/>
        <end position="166"/>
    </location>
</feature>
<sequence length="291" mass="32949">MVAKDQLFSGTFEQSKKIVSKSILTEEGAQIGVFSSMSLWKRITGLMMLPLFAISYGVGVVLPEHFQQSTEGVQAISLAAIEIIARLGQFSRYFIICFVCMSVGLIISNILPKPNYAYQLLYGNATLIILSITTIISAFPLTAGLTIAAFGWIGFLLQLLLCLYLWKVCVIDKCQQLRTAIYQESTIAPDWGSKLVSFIKSYGGILLGLSVLNRWTLNLGELVKESPGLLSFLYGWIFLLFIFLMLFALGQALKNTIIAYYFFRYQKEYRKHFNISDEQWYGKWRSKILLK</sequence>
<feature type="transmembrane region" description="Helical" evidence="1">
    <location>
        <begin position="233"/>
        <end position="263"/>
    </location>
</feature>
<dbReference type="AlphaFoldDB" id="A0A7Z8ZXA3"/>
<feature type="transmembrane region" description="Helical" evidence="1">
    <location>
        <begin position="93"/>
        <end position="111"/>
    </location>
</feature>
<name>A0A7Z8ZXA3_STRSZ</name>
<feature type="transmembrane region" description="Helical" evidence="1">
    <location>
        <begin position="43"/>
        <end position="62"/>
    </location>
</feature>
<evidence type="ECO:0000313" key="2">
    <source>
        <dbReference type="EMBL" id="VEF09225.1"/>
    </source>
</evidence>
<proteinExistence type="predicted"/>